<dbReference type="OrthoDB" id="6437331at2759"/>
<name>A0A8X7CKX4_9ARAC</name>
<organism evidence="3 4">
    <name type="scientific">Trichonephila inaurata madagascariensis</name>
    <dbReference type="NCBI Taxonomy" id="2747483"/>
    <lineage>
        <taxon>Eukaryota</taxon>
        <taxon>Metazoa</taxon>
        <taxon>Ecdysozoa</taxon>
        <taxon>Arthropoda</taxon>
        <taxon>Chelicerata</taxon>
        <taxon>Arachnida</taxon>
        <taxon>Araneae</taxon>
        <taxon>Araneomorphae</taxon>
        <taxon>Entelegynae</taxon>
        <taxon>Araneoidea</taxon>
        <taxon>Nephilidae</taxon>
        <taxon>Trichonephila</taxon>
        <taxon>Trichonephila inaurata</taxon>
    </lineage>
</organism>
<dbReference type="Gene3D" id="1.10.10.10">
    <property type="entry name" value="Winged helix-like DNA-binding domain superfamily/Winged helix DNA-binding domain"/>
    <property type="match status" value="1"/>
</dbReference>
<dbReference type="InterPro" id="IPR036388">
    <property type="entry name" value="WH-like_DNA-bd_sf"/>
</dbReference>
<comment type="caution">
    <text evidence="3">The sequence shown here is derived from an EMBL/GenBank/DDBJ whole genome shotgun (WGS) entry which is preliminary data.</text>
</comment>
<gene>
    <name evidence="3" type="primary">NCL1_16874</name>
    <name evidence="3" type="ORF">TNIN_248301</name>
</gene>
<dbReference type="InterPro" id="IPR001346">
    <property type="entry name" value="Interferon_reg_fact_DNA-bd_dom"/>
</dbReference>
<evidence type="ECO:0000259" key="2">
    <source>
        <dbReference type="Pfam" id="PF00605"/>
    </source>
</evidence>
<feature type="domain" description="IRF tryptophan pentad repeat" evidence="2">
    <location>
        <begin position="63"/>
        <end position="138"/>
    </location>
</feature>
<dbReference type="GO" id="GO:0000976">
    <property type="term" value="F:transcription cis-regulatory region binding"/>
    <property type="evidence" value="ECO:0007669"/>
    <property type="project" value="InterPro"/>
</dbReference>
<accession>A0A8X7CKX4</accession>
<dbReference type="Proteomes" id="UP000886998">
    <property type="component" value="Unassembled WGS sequence"/>
</dbReference>
<evidence type="ECO:0000313" key="3">
    <source>
        <dbReference type="EMBL" id="GFY67792.1"/>
    </source>
</evidence>
<evidence type="ECO:0000256" key="1">
    <source>
        <dbReference type="SAM" id="MobiDB-lite"/>
    </source>
</evidence>
<keyword evidence="4" id="KW-1185">Reference proteome</keyword>
<dbReference type="AlphaFoldDB" id="A0A8X7CKX4"/>
<dbReference type="EMBL" id="BMAV01016746">
    <property type="protein sequence ID" value="GFY67792.1"/>
    <property type="molecule type" value="Genomic_DNA"/>
</dbReference>
<sequence length="457" mass="52507">MEELCVFSREIKGKEKGEKWIREKDMKQEKPKKRKPRRSSDAVTRSSVLKYIILCLIKGLHKHVLRWWDSKSKVFEIIFVHKSNNNWNETYLDLFKELDKTSKQYRRYLEEKDYECGCKRRCRANLRKLCKAKIFTEIKLDREKLNVDKSIIIKRYKINIEDFTNLNLIDFEKQLKRNILKCDDTIQGKTVTEIKDTVKSCAQSHCLCLSNLVESAGSRLLDAQNTVNRASISNHDQYAEKSETVGYNEFLFSSTNDINQFSEVETAGIGVMELTNSQNAIDSTSTYNSELNAEEREALRFNPLLYQILNSYFSKLPEVEYTESRLLDARNTVDCASISNHDQYAEKSGTVGYNEFPFSNTNDVHEFSKVEYAGSGLLGARNIVDCASISNHDQYAEKSETVSCNEFTISNTNDIHEFSEVEMAGIGVMELTNSQNTIDSTSTYNSELNAEKGSIEN</sequence>
<reference evidence="3" key="1">
    <citation type="submission" date="2020-08" db="EMBL/GenBank/DDBJ databases">
        <title>Multicomponent nature underlies the extraordinary mechanical properties of spider dragline silk.</title>
        <authorList>
            <person name="Kono N."/>
            <person name="Nakamura H."/>
            <person name="Mori M."/>
            <person name="Yoshida Y."/>
            <person name="Ohtoshi R."/>
            <person name="Malay A.D."/>
            <person name="Moran D.A.P."/>
            <person name="Tomita M."/>
            <person name="Numata K."/>
            <person name="Arakawa K."/>
        </authorList>
    </citation>
    <scope>NUCLEOTIDE SEQUENCE</scope>
</reference>
<proteinExistence type="predicted"/>
<feature type="region of interest" description="Disordered" evidence="1">
    <location>
        <begin position="22"/>
        <end position="41"/>
    </location>
</feature>
<evidence type="ECO:0000313" key="4">
    <source>
        <dbReference type="Proteomes" id="UP000886998"/>
    </source>
</evidence>
<protein>
    <recommendedName>
        <fullName evidence="2">IRF tryptophan pentad repeat domain-containing protein</fullName>
    </recommendedName>
</protein>
<dbReference type="Pfam" id="PF00605">
    <property type="entry name" value="IRF"/>
    <property type="match status" value="1"/>
</dbReference>